<comment type="caution">
    <text evidence="1">The sequence shown here is derived from an EMBL/GenBank/DDBJ whole genome shotgun (WGS) entry which is preliminary data.</text>
</comment>
<dbReference type="EMBL" id="JACOOX010000007">
    <property type="protein sequence ID" value="MBC5663660.1"/>
    <property type="molecule type" value="Genomic_DNA"/>
</dbReference>
<accession>A0A8I0AKF5</accession>
<gene>
    <name evidence="1" type="ORF">H8S09_12390</name>
</gene>
<protein>
    <submittedName>
        <fullName evidence="1">Uncharacterized protein</fullName>
    </submittedName>
</protein>
<dbReference type="AlphaFoldDB" id="A0A8I0AKF5"/>
<name>A0A8I0AKF5_9FIRM</name>
<sequence>MKRNDECLLGERLASTKDKLVKRQRNEIQMRGGRPYFPVCVFLAGEKAFAHFEELRDKLKLFWPAYLDVLRFFYIDDFTIADFTDINCIDMDSTKQNTVNLIEEIDSMYNESNDMQSSSRLLSYFVYDSSDLKNNEQVQCLFTLVDSIGQSLLDTGYEIRFAVFHLLNERGKSTANEIKKKLKDGCCREGVSNFILSNRFRNNRTLIPQNDDRYRLIGTLIALSDDGRHDGGVFSSGEILTVKYSKMEKDYNTMATAVVETLLKRIYDMKDSEDFRTTFSIPDDMTSLLGLSDDCKFEELENIVKSKEINLGALLPLLPRESEERLDSDIDIRMTEREIDNLTLGGWSALAHVISDGIVKEVNETTLRSRVKDSYRSLLIRNMNVYQLAFIKDNYRLIEENINNNVVRWNPDARLCDKMSQVLHHYVAINPRSGEVFMETMREVSDKASKCVDIINELLRELATIPEPKDKKLYDLISDEVCKYSAESGNLNRIKKLYRTVDEGAILNEIDSILEDLTQLSVFNFDMFGLVQKMISEGEAEASDYIWRSLHSELINRQYMSTITELNAPGLAMVITKKDTKLAQILEEIIGTTGYEIYDSGISDVIESVEVYTVDDREIVVG</sequence>
<proteinExistence type="predicted"/>
<reference evidence="1 2" key="1">
    <citation type="submission" date="2020-08" db="EMBL/GenBank/DDBJ databases">
        <title>Genome public.</title>
        <authorList>
            <person name="Liu C."/>
            <person name="Sun Q."/>
        </authorList>
    </citation>
    <scope>NUCLEOTIDE SEQUENCE [LARGE SCALE GENOMIC DNA]</scope>
    <source>
        <strain evidence="1 2">NSJ-10</strain>
    </source>
</reference>
<keyword evidence="2" id="KW-1185">Reference proteome</keyword>
<organism evidence="1 2">
    <name type="scientific">Coprococcus hominis</name>
    <name type="common">ex Liu et al. 2022</name>
    <dbReference type="NCBI Taxonomy" id="2763039"/>
    <lineage>
        <taxon>Bacteria</taxon>
        <taxon>Bacillati</taxon>
        <taxon>Bacillota</taxon>
        <taxon>Clostridia</taxon>
        <taxon>Lachnospirales</taxon>
        <taxon>Lachnospiraceae</taxon>
        <taxon>Coprococcus</taxon>
    </lineage>
</organism>
<dbReference type="RefSeq" id="WP_186847937.1">
    <property type="nucleotide sequence ID" value="NZ_JACOOX010000007.1"/>
</dbReference>
<evidence type="ECO:0000313" key="2">
    <source>
        <dbReference type="Proteomes" id="UP000615234"/>
    </source>
</evidence>
<dbReference type="Proteomes" id="UP000615234">
    <property type="component" value="Unassembled WGS sequence"/>
</dbReference>
<evidence type="ECO:0000313" key="1">
    <source>
        <dbReference type="EMBL" id="MBC5663660.1"/>
    </source>
</evidence>